<dbReference type="Proteomes" id="UP000030428">
    <property type="component" value="Unassembled WGS sequence"/>
</dbReference>
<dbReference type="GO" id="GO:0003908">
    <property type="term" value="F:methylated-DNA-[protein]-cysteine S-methyltransferase activity"/>
    <property type="evidence" value="ECO:0007669"/>
    <property type="project" value="UniProtKB-EC"/>
</dbReference>
<comment type="caution">
    <text evidence="11">The sequence shown here is derived from an EMBL/GenBank/DDBJ whole genome shotgun (WGS) entry which is preliminary data.</text>
</comment>
<evidence type="ECO:0000256" key="4">
    <source>
        <dbReference type="ARBA" id="ARBA00022603"/>
    </source>
</evidence>
<gene>
    <name evidence="11" type="ORF">PN36_19030</name>
</gene>
<evidence type="ECO:0000256" key="5">
    <source>
        <dbReference type="ARBA" id="ARBA00022679"/>
    </source>
</evidence>
<evidence type="ECO:0000256" key="2">
    <source>
        <dbReference type="ARBA" id="ARBA00008711"/>
    </source>
</evidence>
<reference evidence="11 12" key="1">
    <citation type="journal article" date="2016" name="Front. Microbiol.">
        <title>Single-Cell (Meta-)Genomics of a Dimorphic Candidatus Thiomargarita nelsonii Reveals Genomic Plasticity.</title>
        <authorList>
            <person name="Flood B.E."/>
            <person name="Fliss P."/>
            <person name="Jones D.S."/>
            <person name="Dick G.J."/>
            <person name="Jain S."/>
            <person name="Kaster A.K."/>
            <person name="Winkel M."/>
            <person name="Mussmann M."/>
            <person name="Bailey J."/>
        </authorList>
    </citation>
    <scope>NUCLEOTIDE SEQUENCE [LARGE SCALE GENOMIC DNA]</scope>
    <source>
        <strain evidence="11">Hydrate Ridge</strain>
    </source>
</reference>
<dbReference type="SUPFAM" id="SSF46767">
    <property type="entry name" value="Methylated DNA-protein cysteine methyltransferase, C-terminal domain"/>
    <property type="match status" value="1"/>
</dbReference>
<dbReference type="CDD" id="cd06445">
    <property type="entry name" value="ATase"/>
    <property type="match status" value="1"/>
</dbReference>
<dbReference type="EMBL" id="JSZA02000077">
    <property type="protein sequence ID" value="TGO02788.1"/>
    <property type="molecule type" value="Genomic_DNA"/>
</dbReference>
<dbReference type="PROSITE" id="PS00374">
    <property type="entry name" value="MGMT"/>
    <property type="match status" value="1"/>
</dbReference>
<keyword evidence="5" id="KW-0808">Transferase</keyword>
<evidence type="ECO:0000259" key="10">
    <source>
        <dbReference type="Pfam" id="PF02870"/>
    </source>
</evidence>
<dbReference type="InterPro" id="IPR036217">
    <property type="entry name" value="MethylDNA_cys_MeTrfase_DNAb"/>
</dbReference>
<evidence type="ECO:0000256" key="3">
    <source>
        <dbReference type="ARBA" id="ARBA00011918"/>
    </source>
</evidence>
<protein>
    <recommendedName>
        <fullName evidence="3">methylated-DNA--[protein]-cysteine S-methyltransferase</fullName>
        <ecNumber evidence="3">2.1.1.63</ecNumber>
    </recommendedName>
</protein>
<feature type="domain" description="Methylguanine DNA methyltransferase ribonuclease-like" evidence="10">
    <location>
        <begin position="12"/>
        <end position="90"/>
    </location>
</feature>
<dbReference type="AlphaFoldDB" id="A0A4E0QQ21"/>
<evidence type="ECO:0000256" key="1">
    <source>
        <dbReference type="ARBA" id="ARBA00001286"/>
    </source>
</evidence>
<evidence type="ECO:0000313" key="12">
    <source>
        <dbReference type="Proteomes" id="UP000030428"/>
    </source>
</evidence>
<evidence type="ECO:0000256" key="7">
    <source>
        <dbReference type="ARBA" id="ARBA00023204"/>
    </source>
</evidence>
<dbReference type="Gene3D" id="3.30.160.70">
    <property type="entry name" value="Methylated DNA-protein cysteine methyltransferase domain"/>
    <property type="match status" value="1"/>
</dbReference>
<dbReference type="GO" id="GO:0006281">
    <property type="term" value="P:DNA repair"/>
    <property type="evidence" value="ECO:0007669"/>
    <property type="project" value="UniProtKB-KW"/>
</dbReference>
<keyword evidence="4" id="KW-0489">Methyltransferase</keyword>
<evidence type="ECO:0000256" key="6">
    <source>
        <dbReference type="ARBA" id="ARBA00022763"/>
    </source>
</evidence>
<keyword evidence="6" id="KW-0227">DNA damage</keyword>
<dbReference type="Gene3D" id="1.10.10.10">
    <property type="entry name" value="Winged helix-like DNA-binding domain superfamily/Winged helix DNA-binding domain"/>
    <property type="match status" value="1"/>
</dbReference>
<dbReference type="EC" id="2.1.1.63" evidence="3"/>
<dbReference type="InterPro" id="IPR008332">
    <property type="entry name" value="MethylG_MeTrfase_N"/>
</dbReference>
<dbReference type="InterPro" id="IPR001497">
    <property type="entry name" value="MethylDNA_cys_MeTrfase_AS"/>
</dbReference>
<sequence length="191" mass="21407">MENCQPILISEIKYDIIHTPLGEMISCFTEKGLCLLDYSDRDILDAELGEIASKTKAIFRKGETSESVKLKNQLTEYFEGKRFDFDMPLDMIGTPFQKKIWKILQNIPHGKIVSYLDQAAIYGNPKAVRAVAGANKKNKIGILVPCHRVIGSNGHLTGYGGGLERKRMLLELERRANGTQGAKLFHNRNVA</sequence>
<dbReference type="PANTHER" id="PTHR10815:SF5">
    <property type="entry name" value="METHYLATED-DNA--PROTEIN-CYSTEINE METHYLTRANSFERASE"/>
    <property type="match status" value="1"/>
</dbReference>
<dbReference type="InterPro" id="IPR036631">
    <property type="entry name" value="MGMT_N_sf"/>
</dbReference>
<accession>A0A4E0QQ21</accession>
<organism evidence="11 12">
    <name type="scientific">Candidatus Thiomargarita nelsonii</name>
    <dbReference type="NCBI Taxonomy" id="1003181"/>
    <lineage>
        <taxon>Bacteria</taxon>
        <taxon>Pseudomonadati</taxon>
        <taxon>Pseudomonadota</taxon>
        <taxon>Gammaproteobacteria</taxon>
        <taxon>Thiotrichales</taxon>
        <taxon>Thiotrichaceae</taxon>
        <taxon>Thiomargarita</taxon>
    </lineage>
</organism>
<comment type="catalytic activity">
    <reaction evidence="8">
        <text>a 6-O-methyl-2'-deoxyguanosine in DNA + L-cysteinyl-[protein] = S-methyl-L-cysteinyl-[protein] + a 2'-deoxyguanosine in DNA</text>
        <dbReference type="Rhea" id="RHEA:24000"/>
        <dbReference type="Rhea" id="RHEA-COMP:10131"/>
        <dbReference type="Rhea" id="RHEA-COMP:10132"/>
        <dbReference type="Rhea" id="RHEA-COMP:11367"/>
        <dbReference type="Rhea" id="RHEA-COMP:11368"/>
        <dbReference type="ChEBI" id="CHEBI:29950"/>
        <dbReference type="ChEBI" id="CHEBI:82612"/>
        <dbReference type="ChEBI" id="CHEBI:85445"/>
        <dbReference type="ChEBI" id="CHEBI:85448"/>
        <dbReference type="EC" id="2.1.1.63"/>
    </reaction>
</comment>
<proteinExistence type="inferred from homology"/>
<dbReference type="InterPro" id="IPR036388">
    <property type="entry name" value="WH-like_DNA-bd_sf"/>
</dbReference>
<dbReference type="GO" id="GO:0032259">
    <property type="term" value="P:methylation"/>
    <property type="evidence" value="ECO:0007669"/>
    <property type="project" value="UniProtKB-KW"/>
</dbReference>
<keyword evidence="12" id="KW-1185">Reference proteome</keyword>
<comment type="catalytic activity">
    <reaction evidence="1">
        <text>a 4-O-methyl-thymidine in DNA + L-cysteinyl-[protein] = a thymidine in DNA + S-methyl-L-cysteinyl-[protein]</text>
        <dbReference type="Rhea" id="RHEA:53428"/>
        <dbReference type="Rhea" id="RHEA-COMP:10131"/>
        <dbReference type="Rhea" id="RHEA-COMP:10132"/>
        <dbReference type="Rhea" id="RHEA-COMP:13555"/>
        <dbReference type="Rhea" id="RHEA-COMP:13556"/>
        <dbReference type="ChEBI" id="CHEBI:29950"/>
        <dbReference type="ChEBI" id="CHEBI:82612"/>
        <dbReference type="ChEBI" id="CHEBI:137386"/>
        <dbReference type="ChEBI" id="CHEBI:137387"/>
        <dbReference type="EC" id="2.1.1.63"/>
    </reaction>
</comment>
<feature type="domain" description="Methylated-DNA-[protein]-cysteine S-methyltransferase DNA binding" evidence="9">
    <location>
        <begin position="95"/>
        <end position="174"/>
    </location>
</feature>
<keyword evidence="7" id="KW-0234">DNA repair</keyword>
<dbReference type="FunFam" id="1.10.10.10:FF:000214">
    <property type="entry name" value="Methylated-DNA--protein-cysteine methyltransferase"/>
    <property type="match status" value="1"/>
</dbReference>
<comment type="similarity">
    <text evidence="2">Belongs to the MGMT family.</text>
</comment>
<dbReference type="NCBIfam" id="TIGR00589">
    <property type="entry name" value="ogt"/>
    <property type="match status" value="1"/>
</dbReference>
<evidence type="ECO:0000256" key="8">
    <source>
        <dbReference type="ARBA" id="ARBA00049348"/>
    </source>
</evidence>
<evidence type="ECO:0000313" key="11">
    <source>
        <dbReference type="EMBL" id="TGO02788.1"/>
    </source>
</evidence>
<dbReference type="InterPro" id="IPR014048">
    <property type="entry name" value="MethylDNA_cys_MeTrfase_DNA-bd"/>
</dbReference>
<dbReference type="Pfam" id="PF01035">
    <property type="entry name" value="DNA_binding_1"/>
    <property type="match status" value="1"/>
</dbReference>
<name>A0A4E0QQ21_9GAMM</name>
<dbReference type="Pfam" id="PF02870">
    <property type="entry name" value="Methyltransf_1N"/>
    <property type="match status" value="1"/>
</dbReference>
<dbReference type="SUPFAM" id="SSF53155">
    <property type="entry name" value="Methylated DNA-protein cysteine methyltransferase domain"/>
    <property type="match status" value="1"/>
</dbReference>
<evidence type="ECO:0000259" key="9">
    <source>
        <dbReference type="Pfam" id="PF01035"/>
    </source>
</evidence>
<dbReference type="PANTHER" id="PTHR10815">
    <property type="entry name" value="METHYLATED-DNA--PROTEIN-CYSTEINE METHYLTRANSFERASE"/>
    <property type="match status" value="1"/>
</dbReference>